<dbReference type="EMBL" id="BSNK01000002">
    <property type="protein sequence ID" value="GLQ24695.1"/>
    <property type="molecule type" value="Genomic_DNA"/>
</dbReference>
<evidence type="ECO:0008006" key="3">
    <source>
        <dbReference type="Google" id="ProtNLM"/>
    </source>
</evidence>
<sequence>MASRFLGYAGVAATVLVGLLAAEWAVRLDSTSSYVAFRPAEMTSEDILSAKLNALSDQSGPTAVLVGDSVAYGGIMADHGYDDWRERDLSVAINAELEIAGEELRVANFATNGLTPADTVQVVERSLKAGADAVIIVVGLRGFSNSLNEPDARYTYSWGRPLMGREVSRQANSVWWTKPTTEFLLSAALDGPLKDVLTRLRASDQTEGPVLGTIQLLQVKRRLAELSFDPEQSFQAEAFSRTLSLAEAASVPVVVVYATENERVRPSFIDDAPLAAARDSLEALIDDSRPQITYLGPNPALSADLYVDHMHPTPDGYSVMAKTVAPALIKTLRRGS</sequence>
<keyword evidence="2" id="KW-1185">Reference proteome</keyword>
<evidence type="ECO:0000313" key="2">
    <source>
        <dbReference type="Proteomes" id="UP001161391"/>
    </source>
</evidence>
<dbReference type="SUPFAM" id="SSF52266">
    <property type="entry name" value="SGNH hydrolase"/>
    <property type="match status" value="1"/>
</dbReference>
<dbReference type="InterPro" id="IPR036514">
    <property type="entry name" value="SGNH_hydro_sf"/>
</dbReference>
<dbReference type="RefSeq" id="WP_284391418.1">
    <property type="nucleotide sequence ID" value="NZ_BSNK01000002.1"/>
</dbReference>
<evidence type="ECO:0000313" key="1">
    <source>
        <dbReference type="EMBL" id="GLQ24695.1"/>
    </source>
</evidence>
<protein>
    <recommendedName>
        <fullName evidence="3">SGNH hydrolase-type esterase domain-containing protein</fullName>
    </recommendedName>
</protein>
<accession>A0ABQ5VDB3</accession>
<reference evidence="1" key="1">
    <citation type="journal article" date="2014" name="Int. J. Syst. Evol. Microbiol.">
        <title>Complete genome of a new Firmicutes species belonging to the dominant human colonic microbiota ('Ruminococcus bicirculans') reveals two chromosomes and a selective capacity to utilize plant glucans.</title>
        <authorList>
            <consortium name="NISC Comparative Sequencing Program"/>
            <person name="Wegmann U."/>
            <person name="Louis P."/>
            <person name="Goesmann A."/>
            <person name="Henrissat B."/>
            <person name="Duncan S.H."/>
            <person name="Flint H.J."/>
        </authorList>
    </citation>
    <scope>NUCLEOTIDE SEQUENCE</scope>
    <source>
        <strain evidence="1">NBRC 108219</strain>
    </source>
</reference>
<gene>
    <name evidence="1" type="ORF">GCM10007853_25690</name>
</gene>
<organism evidence="1 2">
    <name type="scientific">Algimonas ampicilliniresistens</name>
    <dbReference type="NCBI Taxonomy" id="1298735"/>
    <lineage>
        <taxon>Bacteria</taxon>
        <taxon>Pseudomonadati</taxon>
        <taxon>Pseudomonadota</taxon>
        <taxon>Alphaproteobacteria</taxon>
        <taxon>Maricaulales</taxon>
        <taxon>Robiginitomaculaceae</taxon>
        <taxon>Algimonas</taxon>
    </lineage>
</organism>
<comment type="caution">
    <text evidence="1">The sequence shown here is derived from an EMBL/GenBank/DDBJ whole genome shotgun (WGS) entry which is preliminary data.</text>
</comment>
<proteinExistence type="predicted"/>
<dbReference type="Proteomes" id="UP001161391">
    <property type="component" value="Unassembled WGS sequence"/>
</dbReference>
<reference evidence="1" key="2">
    <citation type="submission" date="2023-01" db="EMBL/GenBank/DDBJ databases">
        <title>Draft genome sequence of Algimonas ampicilliniresistens strain NBRC 108219.</title>
        <authorList>
            <person name="Sun Q."/>
            <person name="Mori K."/>
        </authorList>
    </citation>
    <scope>NUCLEOTIDE SEQUENCE</scope>
    <source>
        <strain evidence="1">NBRC 108219</strain>
    </source>
</reference>
<dbReference type="Gene3D" id="3.40.50.1110">
    <property type="entry name" value="SGNH hydrolase"/>
    <property type="match status" value="1"/>
</dbReference>
<name>A0ABQ5VDB3_9PROT</name>